<keyword evidence="9 18" id="KW-0862">Zinc</keyword>
<keyword evidence="5 19" id="KW-0819">tRNA processing</keyword>
<dbReference type="GO" id="GO:0102265">
    <property type="term" value="F:tRNA-dihydrouridine47 synthase activity"/>
    <property type="evidence" value="ECO:0007669"/>
    <property type="project" value="UniProtKB-EC"/>
</dbReference>
<evidence type="ECO:0000256" key="10">
    <source>
        <dbReference type="ARBA" id="ARBA00022857"/>
    </source>
</evidence>
<evidence type="ECO:0000256" key="3">
    <source>
        <dbReference type="ARBA" id="ARBA00022643"/>
    </source>
</evidence>
<feature type="region of interest" description="Disordered" evidence="20">
    <location>
        <begin position="1"/>
        <end position="45"/>
    </location>
</feature>
<evidence type="ECO:0000256" key="9">
    <source>
        <dbReference type="ARBA" id="ARBA00022833"/>
    </source>
</evidence>
<evidence type="ECO:0000256" key="18">
    <source>
        <dbReference type="PROSITE-ProRule" id="PRU00723"/>
    </source>
</evidence>
<dbReference type="KEGG" id="cvn:111114902"/>
<feature type="compositionally biased region" description="Basic and acidic residues" evidence="20">
    <location>
        <begin position="238"/>
        <end position="252"/>
    </location>
</feature>
<feature type="compositionally biased region" description="Basic and acidic residues" evidence="20">
    <location>
        <begin position="1"/>
        <end position="10"/>
    </location>
</feature>
<dbReference type="PANTHER" id="PTHR45846">
    <property type="entry name" value="TRNA-DIHYDROURIDINE(47) SYNTHASE [NAD(P)(+)]-LIKE"/>
    <property type="match status" value="1"/>
</dbReference>
<feature type="zinc finger region" description="C3H1-type" evidence="18">
    <location>
        <begin position="112"/>
        <end position="140"/>
    </location>
</feature>
<name>A0A8B8C295_CRAVI</name>
<evidence type="ECO:0000256" key="8">
    <source>
        <dbReference type="ARBA" id="ARBA00022771"/>
    </source>
</evidence>
<dbReference type="RefSeq" id="XP_022309151.1">
    <property type="nucleotide sequence ID" value="XM_022453443.1"/>
</dbReference>
<dbReference type="InterPro" id="IPR013785">
    <property type="entry name" value="Aldolase_TIM"/>
</dbReference>
<dbReference type="Proteomes" id="UP000694844">
    <property type="component" value="Chromosome 9"/>
</dbReference>
<comment type="similarity">
    <text evidence="19">Belongs to the dus family. Dus3 subfamily.</text>
</comment>
<sequence length="641" mass="73445">MESEASEIHSEAVSMKNVDTENKLDDGRKKENSSKETQISVKEEKPGFARLKSEFVLVNHKPELDTEYLSKETKEQLEQGQKRKSEGSDDRKGKKKMKVKGRNKQRPVTHIKSKDKLCPTIFQERECSFGERCKFSHDIKEFMQNKPPDIGPECFMFETYGKCPYGLACRYGSKHISEDHKNIVNKELYEEKSKVKTVLNVLSKDLQVTLWKKRYNFDKANAVVKQVQKMAQEKLDTFSKKSAAKQETKDSQEESVAEVNPESTVINGTDTGISEETEGVIKLRPQETKKIDFSSKNYLAPLTTVGNLPFRRICKAYGADITCSEMAMSLNLLQGQASEWALLKRHESEDLFGVQICGGWADTLTKCSQLINENVELDFLDLNCGCPIDLVYKKGEGCALIGRLNKFEQIIRGMRSVLDVPLTVKMRTGIFDNKNIAHTVIPRLRDWGVSMVTLHGRSREQRYTRLADWEYIDRCAEAGKPMPVFGNGDILSYEDLDYHLKNTQVTGCMVARGALIKPWIFTELKEKRHWDISSSERFDMLKRFVNNGLEHWGSDTQGVETTRRFLLEWQSFLYRYIPVGVLEQLPQKINERPPYYVGRNDLETLMSSPNCGDWVRLSEMLLGPVPEGFSFLPKHKANAYK</sequence>
<proteinExistence type="inferred from homology"/>
<evidence type="ECO:0000256" key="13">
    <source>
        <dbReference type="ARBA" id="ARBA00045365"/>
    </source>
</evidence>
<dbReference type="GO" id="GO:0008270">
    <property type="term" value="F:zinc ion binding"/>
    <property type="evidence" value="ECO:0007669"/>
    <property type="project" value="UniProtKB-KW"/>
</dbReference>
<dbReference type="GO" id="GO:0003723">
    <property type="term" value="F:RNA binding"/>
    <property type="evidence" value="ECO:0007669"/>
    <property type="project" value="TreeGrafter"/>
</dbReference>
<evidence type="ECO:0000256" key="4">
    <source>
        <dbReference type="ARBA" id="ARBA00022664"/>
    </source>
</evidence>
<dbReference type="Pfam" id="PF01207">
    <property type="entry name" value="Dus"/>
    <property type="match status" value="1"/>
</dbReference>
<dbReference type="InterPro" id="IPR000571">
    <property type="entry name" value="Znf_CCCH"/>
</dbReference>
<feature type="compositionally biased region" description="Basic residues" evidence="20">
    <location>
        <begin position="93"/>
        <end position="110"/>
    </location>
</feature>
<comment type="function">
    <text evidence="13">Catalyzes the synthesis of dihydrouridine, a modified base, in various RNAs, such as tRNAs, mRNAs and some long non-coding RNAs (lncRNAs). Mainly modifies the uridine in position 47 (U47) in the D-loop of most cytoplasmic tRNAs. Also able to mediate the formation of dihydrouridine in some mRNAs, thereby regulating their translation.</text>
</comment>
<dbReference type="InterPro" id="IPR035587">
    <property type="entry name" value="DUS-like_FMN-bd"/>
</dbReference>
<evidence type="ECO:0000256" key="17">
    <source>
        <dbReference type="ARBA" id="ARBA00049513"/>
    </source>
</evidence>
<organism evidence="22 23">
    <name type="scientific">Crassostrea virginica</name>
    <name type="common">Eastern oyster</name>
    <dbReference type="NCBI Taxonomy" id="6565"/>
    <lineage>
        <taxon>Eukaryota</taxon>
        <taxon>Metazoa</taxon>
        <taxon>Spiralia</taxon>
        <taxon>Lophotrochozoa</taxon>
        <taxon>Mollusca</taxon>
        <taxon>Bivalvia</taxon>
        <taxon>Autobranchia</taxon>
        <taxon>Pteriomorphia</taxon>
        <taxon>Ostreida</taxon>
        <taxon>Ostreoidea</taxon>
        <taxon>Ostreidae</taxon>
        <taxon>Crassostrea</taxon>
    </lineage>
</organism>
<dbReference type="OrthoDB" id="259935at2759"/>
<evidence type="ECO:0000313" key="22">
    <source>
        <dbReference type="Proteomes" id="UP000694844"/>
    </source>
</evidence>
<feature type="domain" description="C3H1-type" evidence="21">
    <location>
        <begin position="148"/>
        <end position="178"/>
    </location>
</feature>
<dbReference type="InterPro" id="IPR018517">
    <property type="entry name" value="tRNA_hU_synthase_CS"/>
</dbReference>
<dbReference type="Gene3D" id="4.10.1000.10">
    <property type="entry name" value="Zinc finger, CCCH-type"/>
    <property type="match status" value="1"/>
</dbReference>
<dbReference type="PANTHER" id="PTHR45846:SF1">
    <property type="entry name" value="TRNA-DIHYDROURIDINE(47) SYNTHASE [NAD(P)(+)]-LIKE"/>
    <property type="match status" value="1"/>
</dbReference>
<dbReference type="GeneID" id="111114902"/>
<comment type="cofactor">
    <cofactor evidence="1 19">
        <name>FMN</name>
        <dbReference type="ChEBI" id="CHEBI:58210"/>
    </cofactor>
</comment>
<feature type="compositionally biased region" description="Basic and acidic residues" evidence="20">
    <location>
        <begin position="18"/>
        <end position="34"/>
    </location>
</feature>
<evidence type="ECO:0000259" key="21">
    <source>
        <dbReference type="PROSITE" id="PS50103"/>
    </source>
</evidence>
<evidence type="ECO:0000256" key="12">
    <source>
        <dbReference type="ARBA" id="ARBA00023027"/>
    </source>
</evidence>
<keyword evidence="11 19" id="KW-0560">Oxidoreductase</keyword>
<feature type="region of interest" description="Disordered" evidence="20">
    <location>
        <begin position="66"/>
        <end position="110"/>
    </location>
</feature>
<keyword evidence="10" id="KW-0521">NADP</keyword>
<dbReference type="SUPFAM" id="SSF90229">
    <property type="entry name" value="CCCH zinc finger"/>
    <property type="match status" value="1"/>
</dbReference>
<dbReference type="PROSITE" id="PS50103">
    <property type="entry name" value="ZF_C3H1"/>
    <property type="match status" value="2"/>
</dbReference>
<keyword evidence="6 18" id="KW-0479">Metal-binding</keyword>
<evidence type="ECO:0000313" key="24">
    <source>
        <dbReference type="RefSeq" id="XP_022309152.1"/>
    </source>
</evidence>
<comment type="catalytic activity">
    <reaction evidence="14">
        <text>5,6-dihydrouridine(47) in tRNA + NAD(+) = uridine(47) in tRNA + NADH + H(+)</text>
        <dbReference type="Rhea" id="RHEA:53364"/>
        <dbReference type="Rhea" id="RHEA-COMP:13539"/>
        <dbReference type="Rhea" id="RHEA-COMP:13540"/>
        <dbReference type="ChEBI" id="CHEBI:15378"/>
        <dbReference type="ChEBI" id="CHEBI:57540"/>
        <dbReference type="ChEBI" id="CHEBI:57945"/>
        <dbReference type="ChEBI" id="CHEBI:65315"/>
        <dbReference type="ChEBI" id="CHEBI:74443"/>
        <dbReference type="EC" id="1.3.1.89"/>
    </reaction>
    <physiologicalReaction direction="right-to-left" evidence="14">
        <dbReference type="Rhea" id="RHEA:53366"/>
    </physiologicalReaction>
</comment>
<comment type="catalytic activity">
    <reaction evidence="17">
        <text>5,6-dihydrouridine(47) in tRNA + NADP(+) = uridine(47) in tRNA + NADPH + H(+)</text>
        <dbReference type="Rhea" id="RHEA:53360"/>
        <dbReference type="Rhea" id="RHEA-COMP:13539"/>
        <dbReference type="Rhea" id="RHEA-COMP:13540"/>
        <dbReference type="ChEBI" id="CHEBI:15378"/>
        <dbReference type="ChEBI" id="CHEBI:57783"/>
        <dbReference type="ChEBI" id="CHEBI:58349"/>
        <dbReference type="ChEBI" id="CHEBI:65315"/>
        <dbReference type="ChEBI" id="CHEBI:74443"/>
        <dbReference type="EC" id="1.3.1.89"/>
    </reaction>
    <physiologicalReaction direction="right-to-left" evidence="17">
        <dbReference type="Rhea" id="RHEA:53362"/>
    </physiologicalReaction>
</comment>
<evidence type="ECO:0000256" key="6">
    <source>
        <dbReference type="ARBA" id="ARBA00022723"/>
    </source>
</evidence>
<feature type="region of interest" description="Disordered" evidence="20">
    <location>
        <begin position="238"/>
        <end position="270"/>
    </location>
</feature>
<keyword evidence="3 19" id="KW-0288">FMN</keyword>
<keyword evidence="4" id="KW-0507">mRNA processing</keyword>
<feature type="zinc finger region" description="C3H1-type" evidence="18">
    <location>
        <begin position="148"/>
        <end position="178"/>
    </location>
</feature>
<dbReference type="Pfam" id="PF25585">
    <property type="entry name" value="zf-CCCH_DUS3L"/>
    <property type="match status" value="2"/>
</dbReference>
<evidence type="ECO:0000256" key="15">
    <source>
        <dbReference type="ARBA" id="ARBA00048342"/>
    </source>
</evidence>
<evidence type="ECO:0000313" key="23">
    <source>
        <dbReference type="RefSeq" id="XP_022309151.1"/>
    </source>
</evidence>
<dbReference type="FunFam" id="4.10.1000.10:FF:000029">
    <property type="entry name" value="tRNA-dihydrouridine(47) synthase [NAD(P)(+)]"/>
    <property type="match status" value="1"/>
</dbReference>
<dbReference type="EC" id="1.3.1.-" evidence="19"/>
<accession>A0A8B8C295</accession>
<dbReference type="RefSeq" id="XP_022309152.1">
    <property type="nucleotide sequence ID" value="XM_022453444.1"/>
</dbReference>
<reference evidence="23 24" key="1">
    <citation type="submission" date="2025-04" db="UniProtKB">
        <authorList>
            <consortium name="RefSeq"/>
        </authorList>
    </citation>
    <scope>IDENTIFICATION</scope>
    <source>
        <tissue evidence="23 24">Whole sample</tissue>
    </source>
</reference>
<keyword evidence="2 19" id="KW-0285">Flavoprotein</keyword>
<dbReference type="InterPro" id="IPR036855">
    <property type="entry name" value="Znf_CCCH_sf"/>
</dbReference>
<dbReference type="FunFam" id="3.20.20.70:FF:000067">
    <property type="entry name" value="tRNA-dihydrouridine(47) synthase [NAD(P)(+)]"/>
    <property type="match status" value="1"/>
</dbReference>
<evidence type="ECO:0000256" key="16">
    <source>
        <dbReference type="ARBA" id="ARBA00049447"/>
    </source>
</evidence>
<feature type="compositionally biased region" description="Polar residues" evidence="20">
    <location>
        <begin position="261"/>
        <end position="270"/>
    </location>
</feature>
<dbReference type="GO" id="GO:0006397">
    <property type="term" value="P:mRNA processing"/>
    <property type="evidence" value="ECO:0007669"/>
    <property type="project" value="UniProtKB-KW"/>
</dbReference>
<comment type="catalytic activity">
    <reaction evidence="16">
        <text>a 5,6-dihydrouridine in mRNA + NADP(+) = a uridine in mRNA + NADPH + H(+)</text>
        <dbReference type="Rhea" id="RHEA:69855"/>
        <dbReference type="Rhea" id="RHEA-COMP:14658"/>
        <dbReference type="Rhea" id="RHEA-COMP:17789"/>
        <dbReference type="ChEBI" id="CHEBI:15378"/>
        <dbReference type="ChEBI" id="CHEBI:57783"/>
        <dbReference type="ChEBI" id="CHEBI:58349"/>
        <dbReference type="ChEBI" id="CHEBI:65315"/>
        <dbReference type="ChEBI" id="CHEBI:74443"/>
    </reaction>
    <physiologicalReaction direction="right-to-left" evidence="16">
        <dbReference type="Rhea" id="RHEA:69857"/>
    </physiologicalReaction>
</comment>
<gene>
    <name evidence="23 24 25 26" type="primary">LOC111114902</name>
</gene>
<comment type="catalytic activity">
    <reaction evidence="15">
        <text>a 5,6-dihydrouridine in mRNA + NAD(+) = a uridine in mRNA + NADH + H(+)</text>
        <dbReference type="Rhea" id="RHEA:69851"/>
        <dbReference type="Rhea" id="RHEA-COMP:14658"/>
        <dbReference type="Rhea" id="RHEA-COMP:17789"/>
        <dbReference type="ChEBI" id="CHEBI:15378"/>
        <dbReference type="ChEBI" id="CHEBI:57540"/>
        <dbReference type="ChEBI" id="CHEBI:57945"/>
        <dbReference type="ChEBI" id="CHEBI:65315"/>
        <dbReference type="ChEBI" id="CHEBI:74443"/>
    </reaction>
    <physiologicalReaction direction="right-to-left" evidence="15">
        <dbReference type="Rhea" id="RHEA:69853"/>
    </physiologicalReaction>
</comment>
<dbReference type="RefSeq" id="XP_022309153.1">
    <property type="nucleotide sequence ID" value="XM_022453445.1"/>
</dbReference>
<dbReference type="GO" id="GO:0050660">
    <property type="term" value="F:flavin adenine dinucleotide binding"/>
    <property type="evidence" value="ECO:0007669"/>
    <property type="project" value="UniProtKB-UniRule"/>
</dbReference>
<keyword evidence="7" id="KW-0677">Repeat</keyword>
<dbReference type="PROSITE" id="PS01136">
    <property type="entry name" value="UPF0034"/>
    <property type="match status" value="1"/>
</dbReference>
<dbReference type="AlphaFoldDB" id="A0A8B8C295"/>
<dbReference type="SUPFAM" id="SSF51395">
    <property type="entry name" value="FMN-linked oxidoreductases"/>
    <property type="match status" value="1"/>
</dbReference>
<evidence type="ECO:0000256" key="1">
    <source>
        <dbReference type="ARBA" id="ARBA00001917"/>
    </source>
</evidence>
<keyword evidence="22" id="KW-1185">Reference proteome</keyword>
<evidence type="ECO:0000313" key="25">
    <source>
        <dbReference type="RefSeq" id="XP_022309153.1"/>
    </source>
</evidence>
<dbReference type="CDD" id="cd02801">
    <property type="entry name" value="DUS_like_FMN"/>
    <property type="match status" value="1"/>
</dbReference>
<evidence type="ECO:0000256" key="20">
    <source>
        <dbReference type="SAM" id="MobiDB-lite"/>
    </source>
</evidence>
<dbReference type="SMART" id="SM00356">
    <property type="entry name" value="ZnF_C3H1"/>
    <property type="match status" value="2"/>
</dbReference>
<keyword evidence="8 18" id="KW-0863">Zinc-finger</keyword>
<protein>
    <recommendedName>
        <fullName evidence="19">tRNA-dihydrouridine(47) synthase [NAD(P)(+)]</fullName>
        <ecNumber evidence="19">1.3.1.-</ecNumber>
    </recommendedName>
    <alternativeName>
        <fullName evidence="19">tRNA-dihydrouridine synthase 3</fullName>
    </alternativeName>
</protein>
<dbReference type="RefSeq" id="XP_022309154.1">
    <property type="nucleotide sequence ID" value="XM_022453446.1"/>
</dbReference>
<dbReference type="Gene3D" id="3.20.20.70">
    <property type="entry name" value="Aldolase class I"/>
    <property type="match status" value="1"/>
</dbReference>
<evidence type="ECO:0000313" key="26">
    <source>
        <dbReference type="RefSeq" id="XP_022309154.1"/>
    </source>
</evidence>
<evidence type="ECO:0000256" key="7">
    <source>
        <dbReference type="ARBA" id="ARBA00022737"/>
    </source>
</evidence>
<feature type="compositionally biased region" description="Basic and acidic residues" evidence="20">
    <location>
        <begin position="66"/>
        <end position="92"/>
    </location>
</feature>
<evidence type="ECO:0000256" key="5">
    <source>
        <dbReference type="ARBA" id="ARBA00022694"/>
    </source>
</evidence>
<evidence type="ECO:0000256" key="19">
    <source>
        <dbReference type="RuleBase" id="RU291113"/>
    </source>
</evidence>
<evidence type="ECO:0000256" key="11">
    <source>
        <dbReference type="ARBA" id="ARBA00023002"/>
    </source>
</evidence>
<feature type="domain" description="C3H1-type" evidence="21">
    <location>
        <begin position="112"/>
        <end position="140"/>
    </location>
</feature>
<evidence type="ECO:0000256" key="2">
    <source>
        <dbReference type="ARBA" id="ARBA00022630"/>
    </source>
</evidence>
<keyword evidence="12" id="KW-0520">NAD</keyword>
<evidence type="ECO:0000256" key="14">
    <source>
        <dbReference type="ARBA" id="ARBA00048266"/>
    </source>
</evidence>